<organism evidence="2">
    <name type="scientific">Rhipicephalus appendiculatus</name>
    <name type="common">Brown ear tick</name>
    <dbReference type="NCBI Taxonomy" id="34631"/>
    <lineage>
        <taxon>Eukaryota</taxon>
        <taxon>Metazoa</taxon>
        <taxon>Ecdysozoa</taxon>
        <taxon>Arthropoda</taxon>
        <taxon>Chelicerata</taxon>
        <taxon>Arachnida</taxon>
        <taxon>Acari</taxon>
        <taxon>Parasitiformes</taxon>
        <taxon>Ixodida</taxon>
        <taxon>Ixodoidea</taxon>
        <taxon>Ixodidae</taxon>
        <taxon>Rhipicephalinae</taxon>
        <taxon>Rhipicephalus</taxon>
        <taxon>Rhipicephalus</taxon>
    </lineage>
</organism>
<feature type="signal peptide" evidence="1">
    <location>
        <begin position="1"/>
        <end position="21"/>
    </location>
</feature>
<dbReference type="AlphaFoldDB" id="A0A131Z519"/>
<evidence type="ECO:0000313" key="2">
    <source>
        <dbReference type="EMBL" id="JAP86068.1"/>
    </source>
</evidence>
<protein>
    <submittedName>
        <fullName evidence="2">Lipocalin</fullName>
    </submittedName>
</protein>
<reference evidence="2" key="1">
    <citation type="journal article" date="2016" name="Ticks Tick Borne Dis.">
        <title>De novo assembly and annotation of the salivary gland transcriptome of Rhipicephalus appendiculatus male and female ticks during blood feeding.</title>
        <authorList>
            <person name="de Castro M.H."/>
            <person name="de Klerk D."/>
            <person name="Pienaar R."/>
            <person name="Latif A.A."/>
            <person name="Rees D.J."/>
            <person name="Mans B.J."/>
        </authorList>
    </citation>
    <scope>NUCLEOTIDE SEQUENCE</scope>
    <source>
        <tissue evidence="2">Salivary glands</tissue>
    </source>
</reference>
<accession>A0A131Z519</accession>
<evidence type="ECO:0000256" key="1">
    <source>
        <dbReference type="SAM" id="SignalP"/>
    </source>
</evidence>
<keyword evidence="1" id="KW-0732">Signal</keyword>
<feature type="chain" id="PRO_5007286809" evidence="1">
    <location>
        <begin position="22"/>
        <end position="198"/>
    </location>
</feature>
<sequence length="198" mass="22493">MVGMDTLVLASMFQVFVCVFSTEVLNAPKPGSPEELKEALNTTDKIWLAKRRTNKTTSNTCLYWQQKSFVGDVYEFTESYWDGSQQRTQQLNGKITSPPASKEEGAALEVTGVSEQGPNLEYLLVHFESKHHCAIFYTQEKLGGRLENQTCGLYYWNTNVDQEEDQTACDKHYEDFCGPYRARDQILYNSSCHSLPGC</sequence>
<dbReference type="EMBL" id="GEDV01002489">
    <property type="protein sequence ID" value="JAP86068.1"/>
    <property type="molecule type" value="Transcribed_RNA"/>
</dbReference>
<proteinExistence type="predicted"/>
<name>A0A131Z519_RHIAP</name>